<reference evidence="1 2" key="1">
    <citation type="journal article" date="2024" name="G3 (Bethesda)">
        <title>Genome assembly of Hibiscus sabdariffa L. provides insights into metabolisms of medicinal natural products.</title>
        <authorList>
            <person name="Kim T."/>
        </authorList>
    </citation>
    <scope>NUCLEOTIDE SEQUENCE [LARGE SCALE GENOMIC DNA]</scope>
    <source>
        <strain evidence="1">TK-2024</strain>
        <tissue evidence="1">Old leaves</tissue>
    </source>
</reference>
<evidence type="ECO:0000313" key="2">
    <source>
        <dbReference type="Proteomes" id="UP001472677"/>
    </source>
</evidence>
<sequence length="135" mass="15341">MYCDHALLLQIFGADCCPEIKLMSLRPNPLKIGSCGSEGDESFVNSEDLLLRCFRLAKNFASSSELRNVVNGTISRSRVSHGVTCERPEMDWYNANTPTRLLYRSFACRWMQTAVHAPSFTLQTRPRCIKIPFSF</sequence>
<keyword evidence="2" id="KW-1185">Reference proteome</keyword>
<dbReference type="Proteomes" id="UP001472677">
    <property type="component" value="Unassembled WGS sequence"/>
</dbReference>
<gene>
    <name evidence="1" type="ORF">V6N12_052467</name>
</gene>
<proteinExistence type="predicted"/>
<evidence type="ECO:0000313" key="1">
    <source>
        <dbReference type="EMBL" id="KAK8513269.1"/>
    </source>
</evidence>
<dbReference type="EMBL" id="JBBPBM010000069">
    <property type="protein sequence ID" value="KAK8513269.1"/>
    <property type="molecule type" value="Genomic_DNA"/>
</dbReference>
<comment type="caution">
    <text evidence="1">The sequence shown here is derived from an EMBL/GenBank/DDBJ whole genome shotgun (WGS) entry which is preliminary data.</text>
</comment>
<protein>
    <submittedName>
        <fullName evidence="1">Uncharacterized protein</fullName>
    </submittedName>
</protein>
<name>A0ABR2C1K3_9ROSI</name>
<accession>A0ABR2C1K3</accession>
<organism evidence="1 2">
    <name type="scientific">Hibiscus sabdariffa</name>
    <name type="common">roselle</name>
    <dbReference type="NCBI Taxonomy" id="183260"/>
    <lineage>
        <taxon>Eukaryota</taxon>
        <taxon>Viridiplantae</taxon>
        <taxon>Streptophyta</taxon>
        <taxon>Embryophyta</taxon>
        <taxon>Tracheophyta</taxon>
        <taxon>Spermatophyta</taxon>
        <taxon>Magnoliopsida</taxon>
        <taxon>eudicotyledons</taxon>
        <taxon>Gunneridae</taxon>
        <taxon>Pentapetalae</taxon>
        <taxon>rosids</taxon>
        <taxon>malvids</taxon>
        <taxon>Malvales</taxon>
        <taxon>Malvaceae</taxon>
        <taxon>Malvoideae</taxon>
        <taxon>Hibiscus</taxon>
    </lineage>
</organism>